<dbReference type="EMBL" id="JAROCF010000001">
    <property type="protein sequence ID" value="MDN4614762.1"/>
    <property type="molecule type" value="Genomic_DNA"/>
</dbReference>
<protein>
    <submittedName>
        <fullName evidence="3">Acyltransferase family protein</fullName>
    </submittedName>
</protein>
<feature type="transmembrane region" description="Helical" evidence="1">
    <location>
        <begin position="175"/>
        <end position="192"/>
    </location>
</feature>
<proteinExistence type="predicted"/>
<feature type="transmembrane region" description="Helical" evidence="1">
    <location>
        <begin position="118"/>
        <end position="140"/>
    </location>
</feature>
<feature type="transmembrane region" description="Helical" evidence="1">
    <location>
        <begin position="77"/>
        <end position="98"/>
    </location>
</feature>
<feature type="transmembrane region" description="Helical" evidence="1">
    <location>
        <begin position="204"/>
        <end position="224"/>
    </location>
</feature>
<dbReference type="InterPro" id="IPR002656">
    <property type="entry name" value="Acyl_transf_3_dom"/>
</dbReference>
<reference evidence="3" key="1">
    <citation type="submission" date="2023-06" db="EMBL/GenBank/DDBJ databases">
        <title>MT1 and MT2 Draft Genomes of Novel Species.</title>
        <authorList>
            <person name="Venkateswaran K."/>
        </authorList>
    </citation>
    <scope>NUCLEOTIDE SEQUENCE</scope>
    <source>
        <strain evidence="3">F6_8S_P_1B</strain>
    </source>
</reference>
<evidence type="ECO:0000259" key="2">
    <source>
        <dbReference type="Pfam" id="PF01757"/>
    </source>
</evidence>
<name>A0ABT8KE73_9MICO</name>
<sequence>MTGHARVRNAGVDLVRVIGVAAVVFGHVYGAIPAVHQWVYAWHVPLFFVLSGYFWRASGARRTPQRRTFADEFRIRARTLALPYVSWFLVIAVLGRVIPNPSGNIDGSLLIVLARGGSNATGLFGTFWFVSALFFTCLLYRLIDRLPWAWQAAIALVGLAAGIFAGQWLGATPLGIGQALPCVAFVMAGRLLRHVEPRLRRPVVIGGAAIAMAALLIAVVPMTPIDLKSGGWGLPLLGPLLAVLISGGMILVGSRLPIPERAAGPITALASVAIAVVLFHPYPIWLLNGWHVAHAVILLVALVVPWGVALLLRSTPLAYPLLGIPRTLRKPRVLATTPGGADAPQARASR</sequence>
<dbReference type="PANTHER" id="PTHR37312:SF1">
    <property type="entry name" value="MEMBRANE-BOUND ACYLTRANSFERASE YKRP-RELATED"/>
    <property type="match status" value="1"/>
</dbReference>
<feature type="transmembrane region" description="Helical" evidence="1">
    <location>
        <begin position="266"/>
        <end position="285"/>
    </location>
</feature>
<feature type="transmembrane region" description="Helical" evidence="1">
    <location>
        <begin position="291"/>
        <end position="312"/>
    </location>
</feature>
<feature type="transmembrane region" description="Helical" evidence="1">
    <location>
        <begin position="12"/>
        <end position="32"/>
    </location>
</feature>
<comment type="caution">
    <text evidence="3">The sequence shown here is derived from an EMBL/GenBank/DDBJ whole genome shotgun (WGS) entry which is preliminary data.</text>
</comment>
<keyword evidence="4" id="KW-1185">Reference proteome</keyword>
<evidence type="ECO:0000256" key="1">
    <source>
        <dbReference type="SAM" id="Phobius"/>
    </source>
</evidence>
<keyword evidence="3" id="KW-0808">Transferase</keyword>
<accession>A0ABT8KE73</accession>
<evidence type="ECO:0000313" key="4">
    <source>
        <dbReference type="Proteomes" id="UP001174208"/>
    </source>
</evidence>
<feature type="transmembrane region" description="Helical" evidence="1">
    <location>
        <begin position="152"/>
        <end position="169"/>
    </location>
</feature>
<dbReference type="Proteomes" id="UP001174208">
    <property type="component" value="Unassembled WGS sequence"/>
</dbReference>
<dbReference type="PANTHER" id="PTHR37312">
    <property type="entry name" value="MEMBRANE-BOUND ACYLTRANSFERASE YKRP-RELATED"/>
    <property type="match status" value="1"/>
</dbReference>
<dbReference type="InterPro" id="IPR052734">
    <property type="entry name" value="Nod_factor_acetyltransferase"/>
</dbReference>
<keyword evidence="1" id="KW-0812">Transmembrane</keyword>
<feature type="domain" description="Acyltransferase 3" evidence="2">
    <location>
        <begin position="9"/>
        <end position="308"/>
    </location>
</feature>
<keyword evidence="1" id="KW-1133">Transmembrane helix</keyword>
<organism evidence="3 4">
    <name type="scientific">Leifsonia williamsii</name>
    <dbReference type="NCBI Taxonomy" id="3035919"/>
    <lineage>
        <taxon>Bacteria</taxon>
        <taxon>Bacillati</taxon>
        <taxon>Actinomycetota</taxon>
        <taxon>Actinomycetes</taxon>
        <taxon>Micrococcales</taxon>
        <taxon>Microbacteriaceae</taxon>
        <taxon>Leifsonia</taxon>
    </lineage>
</organism>
<dbReference type="GO" id="GO:0016746">
    <property type="term" value="F:acyltransferase activity"/>
    <property type="evidence" value="ECO:0007669"/>
    <property type="project" value="UniProtKB-KW"/>
</dbReference>
<gene>
    <name evidence="3" type="ORF">P5G50_09875</name>
</gene>
<feature type="transmembrane region" description="Helical" evidence="1">
    <location>
        <begin position="236"/>
        <end position="254"/>
    </location>
</feature>
<feature type="transmembrane region" description="Helical" evidence="1">
    <location>
        <begin position="38"/>
        <end position="56"/>
    </location>
</feature>
<evidence type="ECO:0000313" key="3">
    <source>
        <dbReference type="EMBL" id="MDN4614762.1"/>
    </source>
</evidence>
<dbReference type="Pfam" id="PF01757">
    <property type="entry name" value="Acyl_transf_3"/>
    <property type="match status" value="1"/>
</dbReference>
<keyword evidence="1" id="KW-0472">Membrane</keyword>
<dbReference type="RefSeq" id="WP_301212572.1">
    <property type="nucleotide sequence ID" value="NZ_JAROCF010000001.1"/>
</dbReference>
<keyword evidence="3" id="KW-0012">Acyltransferase</keyword>